<dbReference type="AlphaFoldDB" id="A0AAX0I4V9"/>
<dbReference type="GO" id="GO:0019068">
    <property type="term" value="P:virion assembly"/>
    <property type="evidence" value="ECO:0007669"/>
    <property type="project" value="InterPro"/>
</dbReference>
<dbReference type="EMBL" id="MKCQ01000028">
    <property type="protein sequence ID" value="OEY98661.1"/>
    <property type="molecule type" value="Genomic_DNA"/>
</dbReference>
<dbReference type="InterPro" id="IPR008018">
    <property type="entry name" value="Phage_tail_attach_FII"/>
</dbReference>
<dbReference type="Pfam" id="PF05354">
    <property type="entry name" value="Phage_attach"/>
    <property type="match status" value="1"/>
</dbReference>
<dbReference type="RefSeq" id="WP_029828840.1">
    <property type="nucleotide sequence ID" value="NZ_CP026334.1"/>
</dbReference>
<evidence type="ECO:0000313" key="1">
    <source>
        <dbReference type="EMBL" id="OEY98661.1"/>
    </source>
</evidence>
<evidence type="ECO:0000313" key="2">
    <source>
        <dbReference type="Proteomes" id="UP000175852"/>
    </source>
</evidence>
<organism evidence="1 2">
    <name type="scientific">Xanthomonas campestris pv. glycines</name>
    <dbReference type="NCBI Taxonomy" id="473421"/>
    <lineage>
        <taxon>Bacteria</taxon>
        <taxon>Pseudomonadati</taxon>
        <taxon>Pseudomonadota</taxon>
        <taxon>Gammaproteobacteria</taxon>
        <taxon>Lysobacterales</taxon>
        <taxon>Lysobacteraceae</taxon>
        <taxon>Xanthomonas</taxon>
    </lineage>
</organism>
<protein>
    <submittedName>
        <fullName evidence="1">Uncharacterized protein</fullName>
    </submittedName>
</protein>
<name>A0AAX0I4V9_XANCG</name>
<reference evidence="1 2" key="1">
    <citation type="submission" date="2016-09" db="EMBL/GenBank/DDBJ databases">
        <authorList>
            <person name="Wen S.-F."/>
            <person name="Lo A.-C."/>
            <person name="Lin C.-J."/>
            <person name="Tseng T.-T."/>
        </authorList>
    </citation>
    <scope>NUCLEOTIDE SEQUENCE [LARGE SCALE GENOMIC DNA]</scope>
    <source>
        <strain evidence="1 2">12609</strain>
    </source>
</reference>
<dbReference type="Proteomes" id="UP000175852">
    <property type="component" value="Unassembled WGS sequence"/>
</dbReference>
<proteinExistence type="predicted"/>
<gene>
    <name evidence="1" type="ORF">BIY41_09855</name>
</gene>
<accession>A0AAX0I4V9</accession>
<comment type="caution">
    <text evidence="1">The sequence shown here is derived from an EMBL/GenBank/DDBJ whole genome shotgun (WGS) entry which is preliminary data.</text>
</comment>
<sequence>MSQRDFLRRFDATAFAVLNGAGLADRAVYTAPGGAQLPCTVTIDRDVANFGDDEAPVSAPQTLVTFQRSEVEPVRFARLTLDGDVFVLDQRIRQDESISQWVVTNG</sequence>